<dbReference type="Gene3D" id="2.40.70.10">
    <property type="entry name" value="Acid Proteases"/>
    <property type="match status" value="1"/>
</dbReference>
<organism evidence="2 3">
    <name type="scientific">Solanum pinnatisectum</name>
    <name type="common">tansyleaf nightshade</name>
    <dbReference type="NCBI Taxonomy" id="50273"/>
    <lineage>
        <taxon>Eukaryota</taxon>
        <taxon>Viridiplantae</taxon>
        <taxon>Streptophyta</taxon>
        <taxon>Embryophyta</taxon>
        <taxon>Tracheophyta</taxon>
        <taxon>Spermatophyta</taxon>
        <taxon>Magnoliopsida</taxon>
        <taxon>eudicotyledons</taxon>
        <taxon>Gunneridae</taxon>
        <taxon>Pentapetalae</taxon>
        <taxon>asterids</taxon>
        <taxon>lamiids</taxon>
        <taxon>Solanales</taxon>
        <taxon>Solanaceae</taxon>
        <taxon>Solanoideae</taxon>
        <taxon>Solaneae</taxon>
        <taxon>Solanum</taxon>
    </lineage>
</organism>
<evidence type="ECO:0000256" key="1">
    <source>
        <dbReference type="SAM" id="MobiDB-lite"/>
    </source>
</evidence>
<protein>
    <submittedName>
        <fullName evidence="2">Uncharacterized protein</fullName>
    </submittedName>
</protein>
<sequence>MANRTMKRPIGVLHDVLVKLESFIFLADFVILDCEVDFEISIILGRPCLATRRALVDMEKGQMKFRLKNKEATFNSCRSMKQSSELQSVSAITYRVEIGFEVQIEERLGVEALAAVMMNFASDSIEEYDESVAALDRCEYRSKPKMLELDLKNHESPPVLAASHDLIPWFTDFANYLASDLVPPILSFHQRKKFMHDVKKFFLDEPYLYRSCSDGIIRCCVPEVEINLPTFRLIDKDMDAEKDPVYVPSATRTSPTTPRATLNTSRQVVTDVVTVSQSDEENTLIGSPASSASSSKAGSTFG</sequence>
<feature type="region of interest" description="Disordered" evidence="1">
    <location>
        <begin position="276"/>
        <end position="302"/>
    </location>
</feature>
<dbReference type="Proteomes" id="UP001311915">
    <property type="component" value="Unassembled WGS sequence"/>
</dbReference>
<dbReference type="InterPro" id="IPR021109">
    <property type="entry name" value="Peptidase_aspartic_dom_sf"/>
</dbReference>
<comment type="caution">
    <text evidence="2">The sequence shown here is derived from an EMBL/GenBank/DDBJ whole genome shotgun (WGS) entry which is preliminary data.</text>
</comment>
<dbReference type="PANTHER" id="PTHR33067:SF9">
    <property type="entry name" value="RNA-DIRECTED DNA POLYMERASE"/>
    <property type="match status" value="1"/>
</dbReference>
<proteinExistence type="predicted"/>
<keyword evidence="3" id="KW-1185">Reference proteome</keyword>
<gene>
    <name evidence="2" type="ORF">R3W88_019309</name>
</gene>
<feature type="compositionally biased region" description="Low complexity" evidence="1">
    <location>
        <begin position="287"/>
        <end position="302"/>
    </location>
</feature>
<accession>A0AAV9KJY9</accession>
<evidence type="ECO:0000313" key="2">
    <source>
        <dbReference type="EMBL" id="KAK4713402.1"/>
    </source>
</evidence>
<evidence type="ECO:0000313" key="3">
    <source>
        <dbReference type="Proteomes" id="UP001311915"/>
    </source>
</evidence>
<dbReference type="EMBL" id="JAWPEI010000010">
    <property type="protein sequence ID" value="KAK4713402.1"/>
    <property type="molecule type" value="Genomic_DNA"/>
</dbReference>
<reference evidence="2 3" key="1">
    <citation type="submission" date="2023-10" db="EMBL/GenBank/DDBJ databases">
        <title>Genome-Wide Identification Analysis in wild type Solanum Pinnatisectum Reveals Some Genes Defensing Phytophthora Infestans.</title>
        <authorList>
            <person name="Sun C."/>
        </authorList>
    </citation>
    <scope>NUCLEOTIDE SEQUENCE [LARGE SCALE GENOMIC DNA]</scope>
    <source>
        <strain evidence="2">LQN</strain>
        <tissue evidence="2">Leaf</tissue>
    </source>
</reference>
<name>A0AAV9KJY9_9SOLN</name>
<dbReference type="PANTHER" id="PTHR33067">
    <property type="entry name" value="RNA-DIRECTED DNA POLYMERASE-RELATED"/>
    <property type="match status" value="1"/>
</dbReference>
<dbReference type="AlphaFoldDB" id="A0AAV9KJY9"/>